<dbReference type="GO" id="GO:0003988">
    <property type="term" value="F:acetyl-CoA C-acyltransferase activity"/>
    <property type="evidence" value="ECO:0007669"/>
    <property type="project" value="UniProtKB-ARBA"/>
</dbReference>
<evidence type="ECO:0000313" key="10">
    <source>
        <dbReference type="EMBL" id="RTR24410.1"/>
    </source>
</evidence>
<evidence type="ECO:0000256" key="3">
    <source>
        <dbReference type="ARBA" id="ARBA00022752"/>
    </source>
</evidence>
<feature type="domain" description="Thiolase C-terminal" evidence="9">
    <location>
        <begin position="269"/>
        <end position="390"/>
    </location>
</feature>
<proteinExistence type="inferred from homology"/>
<dbReference type="SUPFAM" id="SSF53901">
    <property type="entry name" value="Thiolase-like"/>
    <property type="match status" value="2"/>
</dbReference>
<evidence type="ECO:0000256" key="4">
    <source>
        <dbReference type="ARBA" id="ARBA00023315"/>
    </source>
</evidence>
<dbReference type="PROSITE" id="PS00099">
    <property type="entry name" value="THIOLASE_3"/>
    <property type="match status" value="1"/>
</dbReference>
<feature type="active site" description="Proton acceptor" evidence="6">
    <location>
        <position position="347"/>
    </location>
</feature>
<name>A0A431VNV4_9PROT</name>
<dbReference type="InterPro" id="IPR020617">
    <property type="entry name" value="Thiolase_C"/>
</dbReference>
<keyword evidence="11" id="KW-1185">Reference proteome</keyword>
<dbReference type="GO" id="GO:0044281">
    <property type="term" value="P:small molecule metabolic process"/>
    <property type="evidence" value="ECO:0007669"/>
    <property type="project" value="UniProtKB-ARBA"/>
</dbReference>
<dbReference type="EMBL" id="RXMA01000001">
    <property type="protein sequence ID" value="RTR24410.1"/>
    <property type="molecule type" value="Genomic_DNA"/>
</dbReference>
<evidence type="ECO:0000256" key="5">
    <source>
        <dbReference type="ARBA" id="ARBA00037924"/>
    </source>
</evidence>
<evidence type="ECO:0000259" key="9">
    <source>
        <dbReference type="Pfam" id="PF02803"/>
    </source>
</evidence>
<keyword evidence="4 7" id="KW-0012">Acyltransferase</keyword>
<dbReference type="FunFam" id="3.40.47.10:FF:000010">
    <property type="entry name" value="Acetyl-CoA acetyltransferase (Thiolase)"/>
    <property type="match status" value="1"/>
</dbReference>
<accession>A0A431VNV4</accession>
<dbReference type="GO" id="GO:0042619">
    <property type="term" value="P:poly-hydroxybutyrate biosynthetic process"/>
    <property type="evidence" value="ECO:0007669"/>
    <property type="project" value="UniProtKB-KW"/>
</dbReference>
<sequence>MTEVVIAAAARTPIGSFNGALSSLSAHALGEIAIREALARAKTDAAEVNEVILGQILTAGQGQNPARQAAVNAGIPVEATAFGINQLCGSGLRAVALGFQAIKNGDADIIVAGGQESMSQAQHTMHLRNGTKMGTASLVDSMLVDGLTDAFKGYHMGTTAENIATQWQFTREEQDAFAASSQQKAEAAQKAGRFKDEIVPVTIKGRKGDVVVSDDEYPKHGTTAESLAKLRPAFSKDGTVTAGNASGINDGAAALVLMSAENAAKRGVTPLARIVSWATAGVDPSIMGTGPIPASRLALKKAGWTIDDLDLIEANEAFASQAMSVNKDLGWDVSKVNVNGGAIALGHPVGASGARVLTTLLFEMQKRDAKKGLATLCIGGGMGIALCVQRD</sequence>
<dbReference type="InterPro" id="IPR020615">
    <property type="entry name" value="Thiolase_acyl_enz_int_AS"/>
</dbReference>
<feature type="domain" description="Thiolase N-terminal" evidence="8">
    <location>
        <begin position="4"/>
        <end position="260"/>
    </location>
</feature>
<dbReference type="Pfam" id="PF00108">
    <property type="entry name" value="Thiolase_N"/>
    <property type="match status" value="1"/>
</dbReference>
<dbReference type="InterPro" id="IPR016039">
    <property type="entry name" value="Thiolase-like"/>
</dbReference>
<dbReference type="Gene3D" id="3.40.47.10">
    <property type="match status" value="2"/>
</dbReference>
<dbReference type="NCBIfam" id="TIGR01930">
    <property type="entry name" value="AcCoA-C-Actrans"/>
    <property type="match status" value="1"/>
</dbReference>
<dbReference type="PIRSF" id="PIRSF000429">
    <property type="entry name" value="Ac-CoA_Ac_transf"/>
    <property type="match status" value="1"/>
</dbReference>
<keyword evidence="2 7" id="KW-0808">Transferase</keyword>
<comment type="similarity">
    <text evidence="1 7">Belongs to the thiolase-like superfamily. Thiolase family.</text>
</comment>
<dbReference type="Pfam" id="PF02803">
    <property type="entry name" value="Thiolase_C"/>
    <property type="match status" value="1"/>
</dbReference>
<dbReference type="Proteomes" id="UP000277007">
    <property type="component" value="Unassembled WGS sequence"/>
</dbReference>
<evidence type="ECO:0000256" key="1">
    <source>
        <dbReference type="ARBA" id="ARBA00010982"/>
    </source>
</evidence>
<dbReference type="PANTHER" id="PTHR18919">
    <property type="entry name" value="ACETYL-COA C-ACYLTRANSFERASE"/>
    <property type="match status" value="1"/>
</dbReference>
<dbReference type="CDD" id="cd00751">
    <property type="entry name" value="thiolase"/>
    <property type="match status" value="1"/>
</dbReference>
<dbReference type="PANTHER" id="PTHR18919:SF107">
    <property type="entry name" value="ACETYL-COA ACETYLTRANSFERASE, CYTOSOLIC"/>
    <property type="match status" value="1"/>
</dbReference>
<feature type="active site" description="Proton acceptor" evidence="6">
    <location>
        <position position="377"/>
    </location>
</feature>
<evidence type="ECO:0000313" key="11">
    <source>
        <dbReference type="Proteomes" id="UP000277007"/>
    </source>
</evidence>
<dbReference type="AlphaFoldDB" id="A0A431VNV4"/>
<protein>
    <submittedName>
        <fullName evidence="10">Acetyl-CoA C-acetyltransferase</fullName>
    </submittedName>
</protein>
<dbReference type="InterPro" id="IPR002155">
    <property type="entry name" value="Thiolase"/>
</dbReference>
<organism evidence="10 11">
    <name type="scientific">Azospirillum griseum</name>
    <dbReference type="NCBI Taxonomy" id="2496639"/>
    <lineage>
        <taxon>Bacteria</taxon>
        <taxon>Pseudomonadati</taxon>
        <taxon>Pseudomonadota</taxon>
        <taxon>Alphaproteobacteria</taxon>
        <taxon>Rhodospirillales</taxon>
        <taxon>Azospirillaceae</taxon>
        <taxon>Azospirillum</taxon>
    </lineage>
</organism>
<evidence type="ECO:0000259" key="8">
    <source>
        <dbReference type="Pfam" id="PF00108"/>
    </source>
</evidence>
<dbReference type="InterPro" id="IPR020610">
    <property type="entry name" value="Thiolase_AS"/>
</dbReference>
<dbReference type="RefSeq" id="WP_126611324.1">
    <property type="nucleotide sequence ID" value="NZ_JBHUCY010000008.1"/>
</dbReference>
<dbReference type="InterPro" id="IPR020616">
    <property type="entry name" value="Thiolase_N"/>
</dbReference>
<keyword evidence="3" id="KW-0583">PHB biosynthesis</keyword>
<comment type="caution">
    <text evidence="10">The sequence shown here is derived from an EMBL/GenBank/DDBJ whole genome shotgun (WGS) entry which is preliminary data.</text>
</comment>
<dbReference type="OrthoDB" id="9764638at2"/>
<reference evidence="10 11" key="1">
    <citation type="submission" date="2018-12" db="EMBL/GenBank/DDBJ databases">
        <authorList>
            <person name="Yang Y."/>
        </authorList>
    </citation>
    <scope>NUCLEOTIDE SEQUENCE [LARGE SCALE GENOMIC DNA]</scope>
    <source>
        <strain evidence="10 11">L-25-5w-1</strain>
    </source>
</reference>
<evidence type="ECO:0000256" key="7">
    <source>
        <dbReference type="RuleBase" id="RU003557"/>
    </source>
</evidence>
<dbReference type="PROSITE" id="PS00098">
    <property type="entry name" value="THIOLASE_1"/>
    <property type="match status" value="1"/>
</dbReference>
<gene>
    <name evidence="10" type="ORF">EJ903_01180</name>
</gene>
<evidence type="ECO:0000256" key="6">
    <source>
        <dbReference type="PIRSR" id="PIRSR000429-1"/>
    </source>
</evidence>
<evidence type="ECO:0000256" key="2">
    <source>
        <dbReference type="ARBA" id="ARBA00022679"/>
    </source>
</evidence>
<dbReference type="PROSITE" id="PS00737">
    <property type="entry name" value="THIOLASE_2"/>
    <property type="match status" value="1"/>
</dbReference>
<comment type="pathway">
    <text evidence="5">Metabolic intermediate biosynthesis; (R)-mevalonate biosynthesis; (R)-mevalonate from acetyl-CoA: step 1/3.</text>
</comment>
<dbReference type="InterPro" id="IPR020613">
    <property type="entry name" value="Thiolase_CS"/>
</dbReference>
<feature type="active site" description="Acyl-thioester intermediate" evidence="6">
    <location>
        <position position="88"/>
    </location>
</feature>